<name>A0ACC2L2Y7_PERAE</name>
<organism evidence="1 2">
    <name type="scientific">Persea americana</name>
    <name type="common">Avocado</name>
    <dbReference type="NCBI Taxonomy" id="3435"/>
    <lineage>
        <taxon>Eukaryota</taxon>
        <taxon>Viridiplantae</taxon>
        <taxon>Streptophyta</taxon>
        <taxon>Embryophyta</taxon>
        <taxon>Tracheophyta</taxon>
        <taxon>Spermatophyta</taxon>
        <taxon>Magnoliopsida</taxon>
        <taxon>Magnoliidae</taxon>
        <taxon>Laurales</taxon>
        <taxon>Lauraceae</taxon>
        <taxon>Persea</taxon>
    </lineage>
</organism>
<proteinExistence type="predicted"/>
<evidence type="ECO:0000313" key="1">
    <source>
        <dbReference type="EMBL" id="KAJ8627852.1"/>
    </source>
</evidence>
<reference evidence="1 2" key="1">
    <citation type="journal article" date="2022" name="Hortic Res">
        <title>A haplotype resolved chromosomal level avocado genome allows analysis of novel avocado genes.</title>
        <authorList>
            <person name="Nath O."/>
            <person name="Fletcher S.J."/>
            <person name="Hayward A."/>
            <person name="Shaw L.M."/>
            <person name="Masouleh A.K."/>
            <person name="Furtado A."/>
            <person name="Henry R.J."/>
            <person name="Mitter N."/>
        </authorList>
    </citation>
    <scope>NUCLEOTIDE SEQUENCE [LARGE SCALE GENOMIC DNA]</scope>
    <source>
        <strain evidence="2">cv. Hass</strain>
    </source>
</reference>
<evidence type="ECO:0000313" key="2">
    <source>
        <dbReference type="Proteomes" id="UP001234297"/>
    </source>
</evidence>
<comment type="caution">
    <text evidence="1">The sequence shown here is derived from an EMBL/GenBank/DDBJ whole genome shotgun (WGS) entry which is preliminary data.</text>
</comment>
<protein>
    <submittedName>
        <fullName evidence="1">Uncharacterized protein</fullName>
    </submittedName>
</protein>
<sequence>MDKLKQNAPDLTSFTKACQSSYRATCTVASNVYKAVTVDGGEKVKEYVPDSQTQEKIKRIVKEVAFPELLRFTGIPALAQSYRILREDPPTSSVHDSKKFEHQAEELKKMQMKNEELWEEVEKIKQDNKSLRGQIVEERNPIASLKTPFKKGMKLSSTQLLQTTSTSPDSEPPAANGCTPMKNPMSATMCTITSAVAGTKRADESKVQTESPQLRNLDRV</sequence>
<accession>A0ACC2L2Y7</accession>
<dbReference type="Proteomes" id="UP001234297">
    <property type="component" value="Chromosome 6"/>
</dbReference>
<gene>
    <name evidence="1" type="ORF">MRB53_021159</name>
</gene>
<keyword evidence="2" id="KW-1185">Reference proteome</keyword>
<dbReference type="EMBL" id="CM056814">
    <property type="protein sequence ID" value="KAJ8627852.1"/>
    <property type="molecule type" value="Genomic_DNA"/>
</dbReference>